<feature type="transmembrane region" description="Helical" evidence="6">
    <location>
        <begin position="383"/>
        <end position="408"/>
    </location>
</feature>
<feature type="transmembrane region" description="Helical" evidence="6">
    <location>
        <begin position="21"/>
        <end position="42"/>
    </location>
</feature>
<dbReference type="OrthoDB" id="9770036at2"/>
<evidence type="ECO:0000313" key="10">
    <source>
        <dbReference type="Proteomes" id="UP000037660"/>
    </source>
</evidence>
<evidence type="ECO:0000256" key="1">
    <source>
        <dbReference type="ARBA" id="ARBA00004651"/>
    </source>
</evidence>
<feature type="transmembrane region" description="Helical" evidence="6">
    <location>
        <begin position="288"/>
        <end position="311"/>
    </location>
</feature>
<evidence type="ECO:0000256" key="6">
    <source>
        <dbReference type="SAM" id="Phobius"/>
    </source>
</evidence>
<dbReference type="STRING" id="1547922.ISF6_1379"/>
<reference evidence="9 10" key="2">
    <citation type="journal article" date="2016" name="Science">
        <title>A bacterium that degrades and assimilates poly(ethylene terephthalate).</title>
        <authorList>
            <person name="Yoshida S."/>
            <person name="Hiraga K."/>
            <person name="Takehana T."/>
            <person name="Taniguchi I."/>
            <person name="Yamaji H."/>
            <person name="Maeda Y."/>
            <person name="Toyohara K."/>
            <person name="Miyamoto K."/>
            <person name="Kimura Y."/>
            <person name="Oda K."/>
        </authorList>
    </citation>
    <scope>NUCLEOTIDE SEQUENCE [LARGE SCALE GENOMIC DNA]</scope>
    <source>
        <strain evidence="10">NBRC 110686 / TISTR 2288 / 201-F6</strain>
    </source>
</reference>
<dbReference type="InterPro" id="IPR003838">
    <property type="entry name" value="ABC3_permease_C"/>
</dbReference>
<dbReference type="InterPro" id="IPR050250">
    <property type="entry name" value="Macrolide_Exporter_MacB"/>
</dbReference>
<evidence type="ECO:0000256" key="4">
    <source>
        <dbReference type="ARBA" id="ARBA00022989"/>
    </source>
</evidence>
<dbReference type="PANTHER" id="PTHR30572">
    <property type="entry name" value="MEMBRANE COMPONENT OF TRANSPORTER-RELATED"/>
    <property type="match status" value="1"/>
</dbReference>
<keyword evidence="3 6" id="KW-0812">Transmembrane</keyword>
<feature type="domain" description="ABC3 transporter permease C-terminal" evidence="7">
    <location>
        <begin position="297"/>
        <end position="412"/>
    </location>
</feature>
<feature type="domain" description="ABC3 transporter permease C-terminal" evidence="7">
    <location>
        <begin position="699"/>
        <end position="810"/>
    </location>
</feature>
<dbReference type="Pfam" id="PF02687">
    <property type="entry name" value="FtsX"/>
    <property type="match status" value="2"/>
</dbReference>
<evidence type="ECO:0000256" key="5">
    <source>
        <dbReference type="ARBA" id="ARBA00023136"/>
    </source>
</evidence>
<feature type="transmembrane region" description="Helical" evidence="6">
    <location>
        <begin position="429"/>
        <end position="450"/>
    </location>
</feature>
<gene>
    <name evidence="9" type="ORF">ISF6_1379</name>
</gene>
<keyword evidence="10" id="KW-1185">Reference proteome</keyword>
<name>A0A0K8NYZ9_PISS1</name>
<evidence type="ECO:0000259" key="7">
    <source>
        <dbReference type="Pfam" id="PF02687"/>
    </source>
</evidence>
<sequence length="820" mass="88548">MWRSHLLVALRALARHRLFTALNLAGLAVGMAAALMIARWVAHETRHDAWVPALDRSVVLMSRVQYAGQEPALWRHSPGPMLPRFAQDFAPQIEAWTRLLPARRAVRLDQRVENQAVLLVDPGFLEMLPYPLREGRAETALSEPGNLVVTEGFARRWFGPGPALGRTLLVTVRGEPRPFRVAAVLQDPPSASLVDFELAMRLDPQELPVPAQLENWGSFNPLALVRLRAPADLAVLRAGADGFVQRHAPQFERVEQGFRYRPEPVPLARAHLHPVQVAGPGRPPGDPALVAAIGATGLLVLLIATITYVNLATARVSLRAREVGLRKTLGATRGELVRQFLLESTLLAALAGFLALVLVELALPGFNALLGQRLDLPLLGADGVLLPLAAMVLVVGVAGGWYPALVLARQPPRLALAGQAAAAGGGGMRSALVVGQFVIAVTLLGVMAVIQAQVRHLRATDMGYEPRGLVLVQALHRSEVRPRQDSLLEAYRRTPGVRAVTRSLFEPGSGGISRQPAYLPGVPETQAPQLSTQPIDWDYVRTYGARLLAGRELSRDVAGDDAQALDDEVLARRGVRVLVSRAALPLFGTRDPQAVLGRSFHLNGENGRYAATVVGVLEDIRLRSARERPEPTFFARDAETMTSIALRFDAALAPAEQLARAETTWRAMFPDVPFVATTAADAIAGQYQAETRAGHLFALFAGLAVALCAVGVYGLAVFTAERRTREIALRKLLGARVRDILALLLWQFSRPVLLAIVLAAPLWAWVAARWLDRFAERIPLGPAPFLAAAGLALLLALATVAGHALKAARARPVTALRADG</sequence>
<dbReference type="GO" id="GO:0022857">
    <property type="term" value="F:transmembrane transporter activity"/>
    <property type="evidence" value="ECO:0007669"/>
    <property type="project" value="TreeGrafter"/>
</dbReference>
<comment type="subcellular location">
    <subcellularLocation>
        <location evidence="1">Cell membrane</location>
        <topology evidence="1">Multi-pass membrane protein</topology>
    </subcellularLocation>
</comment>
<dbReference type="AlphaFoldDB" id="A0A0K8NYZ9"/>
<feature type="transmembrane region" description="Helical" evidence="6">
    <location>
        <begin position="740"/>
        <end position="765"/>
    </location>
</feature>
<evidence type="ECO:0008006" key="11">
    <source>
        <dbReference type="Google" id="ProtNLM"/>
    </source>
</evidence>
<dbReference type="GO" id="GO:0005886">
    <property type="term" value="C:plasma membrane"/>
    <property type="evidence" value="ECO:0007669"/>
    <property type="project" value="UniProtKB-SubCell"/>
</dbReference>
<dbReference type="Pfam" id="PF12704">
    <property type="entry name" value="MacB_PCD"/>
    <property type="match status" value="1"/>
</dbReference>
<feature type="domain" description="MacB-like periplasmic core" evidence="8">
    <location>
        <begin position="20"/>
        <end position="201"/>
    </location>
</feature>
<feature type="transmembrane region" description="Helical" evidence="6">
    <location>
        <begin position="696"/>
        <end position="719"/>
    </location>
</feature>
<accession>A0A0K8NYZ9</accession>
<dbReference type="Proteomes" id="UP000037660">
    <property type="component" value="Unassembled WGS sequence"/>
</dbReference>
<feature type="transmembrane region" description="Helical" evidence="6">
    <location>
        <begin position="340"/>
        <end position="363"/>
    </location>
</feature>
<proteinExistence type="predicted"/>
<feature type="transmembrane region" description="Helical" evidence="6">
    <location>
        <begin position="785"/>
        <end position="805"/>
    </location>
</feature>
<dbReference type="EMBL" id="BBYR01000025">
    <property type="protein sequence ID" value="GAP35606.1"/>
    <property type="molecule type" value="Genomic_DNA"/>
</dbReference>
<organism evidence="9 10">
    <name type="scientific">Piscinibacter sakaiensis</name>
    <name type="common">Ideonella sakaiensis</name>
    <dbReference type="NCBI Taxonomy" id="1547922"/>
    <lineage>
        <taxon>Bacteria</taxon>
        <taxon>Pseudomonadati</taxon>
        <taxon>Pseudomonadota</taxon>
        <taxon>Betaproteobacteria</taxon>
        <taxon>Burkholderiales</taxon>
        <taxon>Sphaerotilaceae</taxon>
        <taxon>Piscinibacter</taxon>
    </lineage>
</organism>
<dbReference type="RefSeq" id="WP_054019656.1">
    <property type="nucleotide sequence ID" value="NZ_BBYR01000025.1"/>
</dbReference>
<evidence type="ECO:0000256" key="2">
    <source>
        <dbReference type="ARBA" id="ARBA00022475"/>
    </source>
</evidence>
<protein>
    <recommendedName>
        <fullName evidence="11">ABC transporter, permease protein</fullName>
    </recommendedName>
</protein>
<keyword evidence="4 6" id="KW-1133">Transmembrane helix</keyword>
<keyword evidence="5 6" id="KW-0472">Membrane</keyword>
<evidence type="ECO:0000256" key="3">
    <source>
        <dbReference type="ARBA" id="ARBA00022692"/>
    </source>
</evidence>
<dbReference type="InterPro" id="IPR025857">
    <property type="entry name" value="MacB_PCD"/>
</dbReference>
<keyword evidence="2" id="KW-1003">Cell membrane</keyword>
<dbReference type="PANTHER" id="PTHR30572:SF18">
    <property type="entry name" value="ABC-TYPE MACROLIDE FAMILY EXPORT SYSTEM PERMEASE COMPONENT 2"/>
    <property type="match status" value="1"/>
</dbReference>
<reference evidence="10" key="1">
    <citation type="submission" date="2015-07" db="EMBL/GenBank/DDBJ databases">
        <title>Discovery of a poly(ethylene terephthalate assimilation.</title>
        <authorList>
            <person name="Yoshida S."/>
            <person name="Hiraga K."/>
            <person name="Takehana T."/>
            <person name="Taniguchi I."/>
            <person name="Yamaji H."/>
            <person name="Maeda Y."/>
            <person name="Toyohara K."/>
            <person name="Miyamoto K."/>
            <person name="Kimura Y."/>
            <person name="Oda K."/>
        </authorList>
    </citation>
    <scope>NUCLEOTIDE SEQUENCE [LARGE SCALE GENOMIC DNA]</scope>
    <source>
        <strain evidence="10">NBRC 110686 / TISTR 2288 / 201-F6</strain>
    </source>
</reference>
<comment type="caution">
    <text evidence="9">The sequence shown here is derived from an EMBL/GenBank/DDBJ whole genome shotgun (WGS) entry which is preliminary data.</text>
</comment>
<evidence type="ECO:0000313" key="9">
    <source>
        <dbReference type="EMBL" id="GAP35606.1"/>
    </source>
</evidence>
<evidence type="ECO:0000259" key="8">
    <source>
        <dbReference type="Pfam" id="PF12704"/>
    </source>
</evidence>